<dbReference type="Proteomes" id="UP000775872">
    <property type="component" value="Unassembled WGS sequence"/>
</dbReference>
<dbReference type="EMBL" id="CABFOC020000007">
    <property type="protein sequence ID" value="CAH0044808.1"/>
    <property type="molecule type" value="Genomic_DNA"/>
</dbReference>
<feature type="chain" id="PRO_5040220089" evidence="1">
    <location>
        <begin position="28"/>
        <end position="290"/>
    </location>
</feature>
<dbReference type="OrthoDB" id="4526039at2759"/>
<evidence type="ECO:0000256" key="1">
    <source>
        <dbReference type="SAM" id="SignalP"/>
    </source>
</evidence>
<gene>
    <name evidence="2" type="ORF">CSOL1703_00010547</name>
</gene>
<protein>
    <submittedName>
        <fullName evidence="2">Uncharacterized protein</fullName>
    </submittedName>
</protein>
<evidence type="ECO:0000313" key="3">
    <source>
        <dbReference type="Proteomes" id="UP000775872"/>
    </source>
</evidence>
<organism evidence="2 3">
    <name type="scientific">Clonostachys solani</name>
    <dbReference type="NCBI Taxonomy" id="160281"/>
    <lineage>
        <taxon>Eukaryota</taxon>
        <taxon>Fungi</taxon>
        <taxon>Dikarya</taxon>
        <taxon>Ascomycota</taxon>
        <taxon>Pezizomycotina</taxon>
        <taxon>Sordariomycetes</taxon>
        <taxon>Hypocreomycetidae</taxon>
        <taxon>Hypocreales</taxon>
        <taxon>Bionectriaceae</taxon>
        <taxon>Clonostachys</taxon>
    </lineage>
</organism>
<reference evidence="2 3" key="2">
    <citation type="submission" date="2021-10" db="EMBL/GenBank/DDBJ databases">
        <authorList>
            <person name="Piombo E."/>
        </authorList>
    </citation>
    <scope>NUCLEOTIDE SEQUENCE [LARGE SCALE GENOMIC DNA]</scope>
</reference>
<keyword evidence="1" id="KW-0732">Signal</keyword>
<accession>A0A9N9W9R4</accession>
<dbReference type="AlphaFoldDB" id="A0A9N9W9R4"/>
<evidence type="ECO:0000313" key="2">
    <source>
        <dbReference type="EMBL" id="CAH0044808.1"/>
    </source>
</evidence>
<name>A0A9N9W9R4_9HYPO</name>
<reference evidence="3" key="1">
    <citation type="submission" date="2019-06" db="EMBL/GenBank/DDBJ databases">
        <authorList>
            <person name="Broberg M."/>
        </authorList>
    </citation>
    <scope>NUCLEOTIDE SEQUENCE [LARGE SCALE GENOMIC DNA]</scope>
</reference>
<sequence length="290" mass="31610">MRRGGRSGRGFSRAAVLTTVFITLVGATLNDGLKNLPSNYTRTIGTPGYNVSETFPGSELDWELSLNFYSDVPGQVRGRDDLYLAATQLVWDPPSSIPRESDGSVKADSHFYYCLSPLKYRDPKAKAGETLDARCKGAISDSCLEDLQEMIDAESWCATSSWPSSCMEHSLDNSELHMYGRVNLTNTPNSLVTFPYNPEGHKKGDTKEFEEAMDVAWIVMTGFAEATMDGRLATNSNVRLKSGISCIRGSSPTKVTSAGSGVVDILPTLTSLVVGFVAMTVWLSSTRPYL</sequence>
<proteinExistence type="predicted"/>
<feature type="signal peptide" evidence="1">
    <location>
        <begin position="1"/>
        <end position="27"/>
    </location>
</feature>
<keyword evidence="3" id="KW-1185">Reference proteome</keyword>
<comment type="caution">
    <text evidence="2">The sequence shown here is derived from an EMBL/GenBank/DDBJ whole genome shotgun (WGS) entry which is preliminary data.</text>
</comment>